<dbReference type="NCBIfam" id="TIGR03067">
    <property type="entry name" value="Planc_TIGR03067"/>
    <property type="match status" value="1"/>
</dbReference>
<keyword evidence="2" id="KW-1185">Reference proteome</keyword>
<proteinExistence type="predicted"/>
<accession>A0ABS5BRH9</accession>
<comment type="caution">
    <text evidence="1">The sequence shown here is derived from an EMBL/GenBank/DDBJ whole genome shotgun (WGS) entry which is preliminary data.</text>
</comment>
<evidence type="ECO:0000313" key="1">
    <source>
        <dbReference type="EMBL" id="MBP3956261.1"/>
    </source>
</evidence>
<sequence length="149" mass="16450">MRALVATVLCLCPVGHAVLTADDKKSDSDLFQGTWEVVKLEQTGQDLAEVVKALEPTMAFEKNTYTFTLGENVEKGKFTLDPKAKVPTVDYDITEGEQKGKKQVGIYKLDGDTLVLCLSEEGADARPTKFKTAADAPEYVMFTLKRKKK</sequence>
<dbReference type="RefSeq" id="WP_210654285.1">
    <property type="nucleotide sequence ID" value="NZ_JAGKQQ010000001.1"/>
</dbReference>
<organism evidence="1 2">
    <name type="scientific">Gemmata palustris</name>
    <dbReference type="NCBI Taxonomy" id="2822762"/>
    <lineage>
        <taxon>Bacteria</taxon>
        <taxon>Pseudomonadati</taxon>
        <taxon>Planctomycetota</taxon>
        <taxon>Planctomycetia</taxon>
        <taxon>Gemmatales</taxon>
        <taxon>Gemmataceae</taxon>
        <taxon>Gemmata</taxon>
    </lineage>
</organism>
<name>A0ABS5BRH9_9BACT</name>
<dbReference type="InterPro" id="IPR017504">
    <property type="entry name" value="CHP03067_Planctomycetes"/>
</dbReference>
<dbReference type="Proteomes" id="UP000676565">
    <property type="component" value="Unassembled WGS sequence"/>
</dbReference>
<dbReference type="EMBL" id="JAGKQQ010000001">
    <property type="protein sequence ID" value="MBP3956261.1"/>
    <property type="molecule type" value="Genomic_DNA"/>
</dbReference>
<evidence type="ECO:0000313" key="2">
    <source>
        <dbReference type="Proteomes" id="UP000676565"/>
    </source>
</evidence>
<reference evidence="1 2" key="1">
    <citation type="submission" date="2021-04" db="EMBL/GenBank/DDBJ databases">
        <authorList>
            <person name="Ivanova A."/>
        </authorList>
    </citation>
    <scope>NUCLEOTIDE SEQUENCE [LARGE SCALE GENOMIC DNA]</scope>
    <source>
        <strain evidence="1 2">G18</strain>
    </source>
</reference>
<gene>
    <name evidence="1" type="ORF">J8F10_13305</name>
</gene>
<protein>
    <submittedName>
        <fullName evidence="1">TIGR03067 domain-containing protein</fullName>
    </submittedName>
</protein>